<evidence type="ECO:0000313" key="2">
    <source>
        <dbReference type="EMBL" id="CAG6468523.1"/>
    </source>
</evidence>
<keyword evidence="1" id="KW-1133">Transmembrane helix</keyword>
<protein>
    <submittedName>
        <fullName evidence="2">(northern house mosquito) hypothetical protein</fullName>
    </submittedName>
</protein>
<name>A0A8D8FFH9_CULPI</name>
<feature type="transmembrane region" description="Helical" evidence="1">
    <location>
        <begin position="80"/>
        <end position="104"/>
    </location>
</feature>
<feature type="transmembrane region" description="Helical" evidence="1">
    <location>
        <begin position="21"/>
        <end position="45"/>
    </location>
</feature>
<sequence length="184" mass="21028">MSSFNGRFLFLSLARSLMLRMILYESVLVCVSVGFIMFGIVFIVLFEQYTLSNLCFTFFYSFQAYLKLKWTYTLLVYGSNFLYLFTLAVHSSVWLVCICDVRIFCCCCRPVIQIITNKYSLSPSLCLQFDSTSFTLLENGAPKHKKILKPRSECSFVCALLLPQLQYDRVRSVGSPTSSPLPNA</sequence>
<proteinExistence type="predicted"/>
<keyword evidence="1" id="KW-0812">Transmembrane</keyword>
<dbReference type="AlphaFoldDB" id="A0A8D8FFH9"/>
<organism evidence="2">
    <name type="scientific">Culex pipiens</name>
    <name type="common">House mosquito</name>
    <dbReference type="NCBI Taxonomy" id="7175"/>
    <lineage>
        <taxon>Eukaryota</taxon>
        <taxon>Metazoa</taxon>
        <taxon>Ecdysozoa</taxon>
        <taxon>Arthropoda</taxon>
        <taxon>Hexapoda</taxon>
        <taxon>Insecta</taxon>
        <taxon>Pterygota</taxon>
        <taxon>Neoptera</taxon>
        <taxon>Endopterygota</taxon>
        <taxon>Diptera</taxon>
        <taxon>Nematocera</taxon>
        <taxon>Culicoidea</taxon>
        <taxon>Culicidae</taxon>
        <taxon>Culicinae</taxon>
        <taxon>Culicini</taxon>
        <taxon>Culex</taxon>
        <taxon>Culex</taxon>
    </lineage>
</organism>
<dbReference type="EMBL" id="HBUE01060824">
    <property type="protein sequence ID" value="CAG6468523.1"/>
    <property type="molecule type" value="Transcribed_RNA"/>
</dbReference>
<keyword evidence="1" id="KW-0472">Membrane</keyword>
<accession>A0A8D8FFH9</accession>
<dbReference type="EMBL" id="HBUE01325293">
    <property type="protein sequence ID" value="CAG6590541.1"/>
    <property type="molecule type" value="Transcribed_RNA"/>
</dbReference>
<reference evidence="2" key="1">
    <citation type="submission" date="2021-05" db="EMBL/GenBank/DDBJ databases">
        <authorList>
            <person name="Alioto T."/>
            <person name="Alioto T."/>
            <person name="Gomez Garrido J."/>
        </authorList>
    </citation>
    <scope>NUCLEOTIDE SEQUENCE</scope>
</reference>
<dbReference type="EMBL" id="HBUE01218724">
    <property type="protein sequence ID" value="CAG6538526.1"/>
    <property type="molecule type" value="Transcribed_RNA"/>
</dbReference>
<evidence type="ECO:0000256" key="1">
    <source>
        <dbReference type="SAM" id="Phobius"/>
    </source>
</evidence>